<feature type="compositionally biased region" description="Basic and acidic residues" evidence="1">
    <location>
        <begin position="69"/>
        <end position="78"/>
    </location>
</feature>
<comment type="caution">
    <text evidence="2">The sequence shown here is derived from an EMBL/GenBank/DDBJ whole genome shotgun (WGS) entry which is preliminary data.</text>
</comment>
<protein>
    <submittedName>
        <fullName evidence="2">Uncharacterized protein</fullName>
    </submittedName>
</protein>
<feature type="region of interest" description="Disordered" evidence="1">
    <location>
        <begin position="64"/>
        <end position="165"/>
    </location>
</feature>
<evidence type="ECO:0000256" key="1">
    <source>
        <dbReference type="SAM" id="MobiDB-lite"/>
    </source>
</evidence>
<name>A0ABD3XE18_SINWO</name>
<dbReference type="EMBL" id="JBJQND010000003">
    <property type="protein sequence ID" value="KAL3883238.1"/>
    <property type="molecule type" value="Genomic_DNA"/>
</dbReference>
<evidence type="ECO:0000313" key="2">
    <source>
        <dbReference type="EMBL" id="KAL3883238.1"/>
    </source>
</evidence>
<dbReference type="Proteomes" id="UP001634394">
    <property type="component" value="Unassembled WGS sequence"/>
</dbReference>
<sequence length="432" mass="49473">MRPPVNKDEIMENQSIRINLPKVKKIIQEQSYERLQMAEQPTFSNKSPNAAMLFDDTSSATVSFGSRCDIPEDQKNEDEALQQPLYKKTFEKKPLFRKEKKQTEECEKNRKKQEEQGLKQPETLRRDSIVLSDEVSSSEGSEHYQRQPSQDDLDRITMRPPVSKDGIIEKQPIRINFQKPKKIIPEQSNGRLQMAERLKFSNKNPNVAMLFEDTSSATVSFGSSFKRKSNDNSRPRKIFSEDDATLTFAQKNAEDDNVLDLSNLQEMDEDEAQSINHNISQQDVKPCIEELEHNISQQDVKPSIKELNRTLILPQPNVEGLEKAIKISKPVVEFVHQTVQTVPVVIGLATQDDVDLLKLSPLEKSQHLVAQRKKVCELQKKLEDTNSRFKSLQVSICNLLKVIDPDFDCGQPDDIENVILDFIRVRVNAESD</sequence>
<dbReference type="AlphaFoldDB" id="A0ABD3XE18"/>
<keyword evidence="3" id="KW-1185">Reference proteome</keyword>
<proteinExistence type="predicted"/>
<accession>A0ABD3XE18</accession>
<gene>
    <name evidence="2" type="ORF">ACJMK2_029521</name>
</gene>
<reference evidence="2 3" key="1">
    <citation type="submission" date="2024-11" db="EMBL/GenBank/DDBJ databases">
        <title>Chromosome-level genome assembly of the freshwater bivalve Anodonta woodiana.</title>
        <authorList>
            <person name="Chen X."/>
        </authorList>
    </citation>
    <scope>NUCLEOTIDE SEQUENCE [LARGE SCALE GENOMIC DNA]</scope>
    <source>
        <strain evidence="2">MN2024</strain>
        <tissue evidence="2">Gills</tissue>
    </source>
</reference>
<evidence type="ECO:0000313" key="3">
    <source>
        <dbReference type="Proteomes" id="UP001634394"/>
    </source>
</evidence>
<feature type="compositionally biased region" description="Basic and acidic residues" evidence="1">
    <location>
        <begin position="88"/>
        <end position="128"/>
    </location>
</feature>
<organism evidence="2 3">
    <name type="scientific">Sinanodonta woodiana</name>
    <name type="common">Chinese pond mussel</name>
    <name type="synonym">Anodonta woodiana</name>
    <dbReference type="NCBI Taxonomy" id="1069815"/>
    <lineage>
        <taxon>Eukaryota</taxon>
        <taxon>Metazoa</taxon>
        <taxon>Spiralia</taxon>
        <taxon>Lophotrochozoa</taxon>
        <taxon>Mollusca</taxon>
        <taxon>Bivalvia</taxon>
        <taxon>Autobranchia</taxon>
        <taxon>Heteroconchia</taxon>
        <taxon>Palaeoheterodonta</taxon>
        <taxon>Unionida</taxon>
        <taxon>Unionoidea</taxon>
        <taxon>Unionidae</taxon>
        <taxon>Unioninae</taxon>
        <taxon>Sinanodonta</taxon>
    </lineage>
</organism>